<gene>
    <name evidence="3" type="ORF">RY831_27340</name>
</gene>
<feature type="compositionally biased region" description="Basic and acidic residues" evidence="1">
    <location>
        <begin position="92"/>
        <end position="106"/>
    </location>
</feature>
<dbReference type="EMBL" id="JAWIIV010000038">
    <property type="protein sequence ID" value="MEC4722879.1"/>
    <property type="molecule type" value="Genomic_DNA"/>
</dbReference>
<reference evidence="3 4" key="1">
    <citation type="submission" date="2023-10" db="EMBL/GenBank/DDBJ databases">
        <title>Noviherbaspirillum sp. CPCC 100848 genome assembly.</title>
        <authorList>
            <person name="Li X.Y."/>
            <person name="Fang X.M."/>
        </authorList>
    </citation>
    <scope>NUCLEOTIDE SEQUENCE [LARGE SCALE GENOMIC DNA]</scope>
    <source>
        <strain evidence="3 4">CPCC 100848</strain>
    </source>
</reference>
<evidence type="ECO:0000313" key="3">
    <source>
        <dbReference type="EMBL" id="MEC4722879.1"/>
    </source>
</evidence>
<keyword evidence="2" id="KW-0732">Signal</keyword>
<dbReference type="RefSeq" id="WP_151638634.1">
    <property type="nucleotide sequence ID" value="NZ_JAWIIV010000038.1"/>
</dbReference>
<name>A0ABU6JIH8_9BURK</name>
<evidence type="ECO:0000313" key="4">
    <source>
        <dbReference type="Proteomes" id="UP001352263"/>
    </source>
</evidence>
<evidence type="ECO:0000256" key="1">
    <source>
        <dbReference type="SAM" id="MobiDB-lite"/>
    </source>
</evidence>
<sequence>MNSRSNLMRRLTPIMLAGVLAACASPDKVGTAGTVDHLAHQRAGTSGPGQMGMMGQMDMKSMCAMHHNMMAKKTPEERDAMMTQHMKSMSPEMRRQHMAMMDEKCR</sequence>
<feature type="chain" id="PRO_5047495589" description="DUF305 domain-containing protein" evidence="2">
    <location>
        <begin position="25"/>
        <end position="106"/>
    </location>
</feature>
<evidence type="ECO:0000256" key="2">
    <source>
        <dbReference type="SAM" id="SignalP"/>
    </source>
</evidence>
<dbReference type="PROSITE" id="PS51257">
    <property type="entry name" value="PROKAR_LIPOPROTEIN"/>
    <property type="match status" value="1"/>
</dbReference>
<organism evidence="3 4">
    <name type="scientific">Noviherbaspirillum album</name>
    <dbReference type="NCBI Taxonomy" id="3080276"/>
    <lineage>
        <taxon>Bacteria</taxon>
        <taxon>Pseudomonadati</taxon>
        <taxon>Pseudomonadota</taxon>
        <taxon>Betaproteobacteria</taxon>
        <taxon>Burkholderiales</taxon>
        <taxon>Oxalobacteraceae</taxon>
        <taxon>Noviherbaspirillum</taxon>
    </lineage>
</organism>
<protein>
    <recommendedName>
        <fullName evidence="5">DUF305 domain-containing protein</fullName>
    </recommendedName>
</protein>
<accession>A0ABU6JIH8</accession>
<evidence type="ECO:0008006" key="5">
    <source>
        <dbReference type="Google" id="ProtNLM"/>
    </source>
</evidence>
<comment type="caution">
    <text evidence="3">The sequence shown here is derived from an EMBL/GenBank/DDBJ whole genome shotgun (WGS) entry which is preliminary data.</text>
</comment>
<dbReference type="Proteomes" id="UP001352263">
    <property type="component" value="Unassembled WGS sequence"/>
</dbReference>
<feature type="signal peptide" evidence="2">
    <location>
        <begin position="1"/>
        <end position="24"/>
    </location>
</feature>
<keyword evidence="4" id="KW-1185">Reference proteome</keyword>
<proteinExistence type="predicted"/>
<feature type="region of interest" description="Disordered" evidence="1">
    <location>
        <begin position="86"/>
        <end position="106"/>
    </location>
</feature>